<evidence type="ECO:0000256" key="1">
    <source>
        <dbReference type="ARBA" id="ARBA00004651"/>
    </source>
</evidence>
<dbReference type="GO" id="GO:0005886">
    <property type="term" value="C:plasma membrane"/>
    <property type="evidence" value="ECO:0007669"/>
    <property type="project" value="UniProtKB-SubCell"/>
</dbReference>
<feature type="transmembrane region" description="Helical" evidence="6">
    <location>
        <begin position="213"/>
        <end position="234"/>
    </location>
</feature>
<dbReference type="EMBL" id="FORR01000001">
    <property type="protein sequence ID" value="SFI65599.1"/>
    <property type="molecule type" value="Genomic_DNA"/>
</dbReference>
<sequence>MKPLFKRLFSDSIAFAIANVGNKLVGLLLFPVFLRNMEQVEYADWGMTNTLTLVVTYLSMLGTDAAFAFYYHDVKTQKERRGYLSATLFFSCLMCLIYIIASLLFSRPLSMFLYASGTKNQWVISIAIVATLGAIIIQHLLAYSRYQHRKWFFTIFSMSYVIGSSLWSVYFVVVEKQGLYGVFYGQLIGQGTVALVLLFLYRKELTSRFPTQYFKNLLQYGLPLLPTLMVFWVMNMVSRPIVYHMVSPEKAAVYEAAIRFASVIALITAPFQLAWRPFSISIKDREDAPRLYGMVGRGGLVVGSLAIMCLSFVIEPLVQWVASQNKPEYFESYRYVWMLSFGTILNVLHLIVGVGLLIHKQTRTISHAFMVAAIIYLSGCLILTPILELWAVCIMNVIAYLFIIIFVYWQNQKIYPVDFRFRSMLIYITVYLCSMAGITWIQIHHWPHLWIYYVIALFITIVAVFASGLFSINQLSRVKKWFN</sequence>
<keyword evidence="3 6" id="KW-0812">Transmembrane</keyword>
<dbReference type="Proteomes" id="UP000199545">
    <property type="component" value="Unassembled WGS sequence"/>
</dbReference>
<dbReference type="InterPro" id="IPR002797">
    <property type="entry name" value="Polysacc_synth"/>
</dbReference>
<comment type="subcellular location">
    <subcellularLocation>
        <location evidence="1">Cell membrane</location>
        <topology evidence="1">Multi-pass membrane protein</topology>
    </subcellularLocation>
</comment>
<feature type="transmembrane region" description="Helical" evidence="6">
    <location>
        <begin position="389"/>
        <end position="409"/>
    </location>
</feature>
<keyword evidence="8" id="KW-1185">Reference proteome</keyword>
<feature type="transmembrane region" description="Helical" evidence="6">
    <location>
        <begin position="254"/>
        <end position="275"/>
    </location>
</feature>
<protein>
    <submittedName>
        <fullName evidence="7">Membrane protein involved in the export of O-antigen and teichoic acid</fullName>
    </submittedName>
</protein>
<evidence type="ECO:0000313" key="7">
    <source>
        <dbReference type="EMBL" id="SFI65599.1"/>
    </source>
</evidence>
<feature type="transmembrane region" description="Helical" evidence="6">
    <location>
        <begin position="54"/>
        <end position="71"/>
    </location>
</feature>
<dbReference type="RefSeq" id="WP_093227288.1">
    <property type="nucleotide sequence ID" value="NZ_FORR01000001.1"/>
</dbReference>
<feature type="transmembrane region" description="Helical" evidence="6">
    <location>
        <begin position="121"/>
        <end position="144"/>
    </location>
</feature>
<accession>A0A1I3JZ85</accession>
<dbReference type="STRING" id="46223.SAMN05421852_101266"/>
<evidence type="ECO:0000256" key="2">
    <source>
        <dbReference type="ARBA" id="ARBA00022475"/>
    </source>
</evidence>
<feature type="transmembrane region" description="Helical" evidence="6">
    <location>
        <begin position="334"/>
        <end position="358"/>
    </location>
</feature>
<name>A0A1I3JZ85_9BACL</name>
<evidence type="ECO:0000256" key="6">
    <source>
        <dbReference type="SAM" id="Phobius"/>
    </source>
</evidence>
<keyword evidence="2" id="KW-1003">Cell membrane</keyword>
<keyword evidence="5 6" id="KW-0472">Membrane</keyword>
<feature type="transmembrane region" description="Helical" evidence="6">
    <location>
        <begin position="151"/>
        <end position="173"/>
    </location>
</feature>
<proteinExistence type="predicted"/>
<gene>
    <name evidence="7" type="ORF">SAMN05421852_101266</name>
</gene>
<feature type="transmembrane region" description="Helical" evidence="6">
    <location>
        <begin position="421"/>
        <end position="443"/>
    </location>
</feature>
<evidence type="ECO:0000313" key="8">
    <source>
        <dbReference type="Proteomes" id="UP000199545"/>
    </source>
</evidence>
<dbReference type="OrthoDB" id="3249502at2"/>
<evidence type="ECO:0000256" key="5">
    <source>
        <dbReference type="ARBA" id="ARBA00023136"/>
    </source>
</evidence>
<feature type="transmembrane region" description="Helical" evidence="6">
    <location>
        <begin position="449"/>
        <end position="472"/>
    </location>
</feature>
<dbReference type="PANTHER" id="PTHR30250:SF11">
    <property type="entry name" value="O-ANTIGEN TRANSPORTER-RELATED"/>
    <property type="match status" value="1"/>
</dbReference>
<organism evidence="7 8">
    <name type="scientific">Thermoflavimicrobium dichotomicum</name>
    <dbReference type="NCBI Taxonomy" id="46223"/>
    <lineage>
        <taxon>Bacteria</taxon>
        <taxon>Bacillati</taxon>
        <taxon>Bacillota</taxon>
        <taxon>Bacilli</taxon>
        <taxon>Bacillales</taxon>
        <taxon>Thermoactinomycetaceae</taxon>
        <taxon>Thermoflavimicrobium</taxon>
    </lineage>
</organism>
<feature type="transmembrane region" description="Helical" evidence="6">
    <location>
        <begin position="179"/>
        <end position="201"/>
    </location>
</feature>
<evidence type="ECO:0000256" key="3">
    <source>
        <dbReference type="ARBA" id="ARBA00022692"/>
    </source>
</evidence>
<dbReference type="AlphaFoldDB" id="A0A1I3JZ85"/>
<feature type="transmembrane region" description="Helical" evidence="6">
    <location>
        <begin position="365"/>
        <end position="383"/>
    </location>
</feature>
<feature type="transmembrane region" description="Helical" evidence="6">
    <location>
        <begin position="295"/>
        <end position="314"/>
    </location>
</feature>
<keyword evidence="4 6" id="KW-1133">Transmembrane helix</keyword>
<dbReference type="PANTHER" id="PTHR30250">
    <property type="entry name" value="PST FAMILY PREDICTED COLANIC ACID TRANSPORTER"/>
    <property type="match status" value="1"/>
</dbReference>
<dbReference type="InterPro" id="IPR050833">
    <property type="entry name" value="Poly_Biosynth_Transport"/>
</dbReference>
<feature type="transmembrane region" description="Helical" evidence="6">
    <location>
        <begin position="12"/>
        <end position="34"/>
    </location>
</feature>
<evidence type="ECO:0000256" key="4">
    <source>
        <dbReference type="ARBA" id="ARBA00022989"/>
    </source>
</evidence>
<feature type="transmembrane region" description="Helical" evidence="6">
    <location>
        <begin position="83"/>
        <end position="101"/>
    </location>
</feature>
<reference evidence="7 8" key="1">
    <citation type="submission" date="2016-10" db="EMBL/GenBank/DDBJ databases">
        <authorList>
            <person name="de Groot N.N."/>
        </authorList>
    </citation>
    <scope>NUCLEOTIDE SEQUENCE [LARGE SCALE GENOMIC DNA]</scope>
    <source>
        <strain evidence="7 8">DSM 44778</strain>
    </source>
</reference>
<dbReference type="Pfam" id="PF01943">
    <property type="entry name" value="Polysacc_synt"/>
    <property type="match status" value="1"/>
</dbReference>